<feature type="domain" description="N-acetyltransferase" evidence="3">
    <location>
        <begin position="1"/>
        <end position="137"/>
    </location>
</feature>
<dbReference type="RefSeq" id="WP_133850764.1">
    <property type="nucleotide sequence ID" value="NZ_SNXZ01000003.1"/>
</dbReference>
<dbReference type="PROSITE" id="PS51186">
    <property type="entry name" value="GNAT"/>
    <property type="match status" value="1"/>
</dbReference>
<organism evidence="4 5">
    <name type="scientific">Labedaea rhizosphaerae</name>
    <dbReference type="NCBI Taxonomy" id="598644"/>
    <lineage>
        <taxon>Bacteria</taxon>
        <taxon>Bacillati</taxon>
        <taxon>Actinomycetota</taxon>
        <taxon>Actinomycetes</taxon>
        <taxon>Pseudonocardiales</taxon>
        <taxon>Pseudonocardiaceae</taxon>
        <taxon>Labedaea</taxon>
    </lineage>
</organism>
<name>A0A4R6SD16_LABRH</name>
<protein>
    <submittedName>
        <fullName evidence="4">Acetyltransferase (GNAT) family protein</fullName>
    </submittedName>
</protein>
<keyword evidence="1 4" id="KW-0808">Transferase</keyword>
<evidence type="ECO:0000313" key="4">
    <source>
        <dbReference type="EMBL" id="TDP97584.1"/>
    </source>
</evidence>
<accession>A0A4R6SD16</accession>
<dbReference type="InterPro" id="IPR016181">
    <property type="entry name" value="Acyl_CoA_acyltransferase"/>
</dbReference>
<dbReference type="OrthoDB" id="4774939at2"/>
<dbReference type="Proteomes" id="UP000295444">
    <property type="component" value="Unassembled WGS sequence"/>
</dbReference>
<proteinExistence type="predicted"/>
<reference evidence="4 5" key="1">
    <citation type="submission" date="2019-03" db="EMBL/GenBank/DDBJ databases">
        <title>Genomic Encyclopedia of Type Strains, Phase IV (KMG-IV): sequencing the most valuable type-strain genomes for metagenomic binning, comparative biology and taxonomic classification.</title>
        <authorList>
            <person name="Goeker M."/>
        </authorList>
    </citation>
    <scope>NUCLEOTIDE SEQUENCE [LARGE SCALE GENOMIC DNA]</scope>
    <source>
        <strain evidence="4 5">DSM 45361</strain>
    </source>
</reference>
<keyword evidence="2" id="KW-0012">Acyltransferase</keyword>
<comment type="caution">
    <text evidence="4">The sequence shown here is derived from an EMBL/GenBank/DDBJ whole genome shotgun (WGS) entry which is preliminary data.</text>
</comment>
<dbReference type="CDD" id="cd04301">
    <property type="entry name" value="NAT_SF"/>
    <property type="match status" value="1"/>
</dbReference>
<keyword evidence="5" id="KW-1185">Reference proteome</keyword>
<evidence type="ECO:0000313" key="5">
    <source>
        <dbReference type="Proteomes" id="UP000295444"/>
    </source>
</evidence>
<sequence length="137" mass="14973">MRITRVEDAGVVLAAAHLFDEPPRPDATERFLASPTHHLLFAYDDDGTAIGMISGVETTHPDKGTEMFLYELEVAEPARRAGVATALVRALADLARERGCYGMWVGTEHDNTAARATYAKTATEQASFVLFNWDFAG</sequence>
<dbReference type="PANTHER" id="PTHR43877">
    <property type="entry name" value="AMINOALKYLPHOSPHONATE N-ACETYLTRANSFERASE-RELATED-RELATED"/>
    <property type="match status" value="1"/>
</dbReference>
<dbReference type="SUPFAM" id="SSF55729">
    <property type="entry name" value="Acyl-CoA N-acyltransferases (Nat)"/>
    <property type="match status" value="1"/>
</dbReference>
<dbReference type="Pfam" id="PF00583">
    <property type="entry name" value="Acetyltransf_1"/>
    <property type="match status" value="1"/>
</dbReference>
<evidence type="ECO:0000256" key="2">
    <source>
        <dbReference type="ARBA" id="ARBA00023315"/>
    </source>
</evidence>
<gene>
    <name evidence="4" type="ORF">EV186_103548</name>
</gene>
<evidence type="ECO:0000256" key="1">
    <source>
        <dbReference type="ARBA" id="ARBA00022679"/>
    </source>
</evidence>
<dbReference type="EMBL" id="SNXZ01000003">
    <property type="protein sequence ID" value="TDP97584.1"/>
    <property type="molecule type" value="Genomic_DNA"/>
</dbReference>
<evidence type="ECO:0000259" key="3">
    <source>
        <dbReference type="PROSITE" id="PS51186"/>
    </source>
</evidence>
<dbReference type="AlphaFoldDB" id="A0A4R6SD16"/>
<dbReference type="PANTHER" id="PTHR43877:SF2">
    <property type="entry name" value="AMINOALKYLPHOSPHONATE N-ACETYLTRANSFERASE-RELATED"/>
    <property type="match status" value="1"/>
</dbReference>
<dbReference type="InterPro" id="IPR000182">
    <property type="entry name" value="GNAT_dom"/>
</dbReference>
<dbReference type="InterPro" id="IPR050832">
    <property type="entry name" value="Bact_Acetyltransf"/>
</dbReference>
<dbReference type="GO" id="GO:0016747">
    <property type="term" value="F:acyltransferase activity, transferring groups other than amino-acyl groups"/>
    <property type="evidence" value="ECO:0007669"/>
    <property type="project" value="InterPro"/>
</dbReference>
<dbReference type="Gene3D" id="3.40.630.30">
    <property type="match status" value="1"/>
</dbReference>